<dbReference type="Gene3D" id="3.40.50.10180">
    <property type="entry name" value="Glycerate kinase, MOFRL-like N-terminal domain"/>
    <property type="match status" value="1"/>
</dbReference>
<sequence>MDDLVRPRRQLLDIYSHALRAVDGRERVRRTLADTPLPGPLWCCAIGKAAASMTLGACDALGTGLRGGLLITKDGHLPSLTRGGRDAARLAAHGIIGLVAGHPLPDARSLAAGARLLDWLATRPADARFLFLISGGASSLVEVPIAGLGLAEVRRLNDWLLSHAIPIETMNRVRAAVSRIKGGGLLGALHGRPARVLAISDVPGNDPSLIGSGLLAPMRELPRHLAPLALPAWLRDWVERGLAERPADLAPGPAIELVATLDMALEAAAVAGRGAGLPVWRHEQSVVGEAGAAGHRLAAALRAGPPGLHVWGGETTVSLPAVPGRGGRNQHLALAAAIELAGRTDLLLLSAGTDGSDGPSEDAGALVDGLTLQRVAEAGFDARDALTRADSGTVLEASGDLIRTGPTGTNVTDLMLGWRS</sequence>
<dbReference type="AlphaFoldDB" id="A0A9X1BBA1"/>
<dbReference type="InterPro" id="IPR037035">
    <property type="entry name" value="GK-like_C_sf"/>
</dbReference>
<dbReference type="Proteomes" id="UP001138802">
    <property type="component" value="Unassembled WGS sequence"/>
</dbReference>
<dbReference type="SUPFAM" id="SSF82544">
    <property type="entry name" value="GckA/TtuD-like"/>
    <property type="match status" value="1"/>
</dbReference>
<dbReference type="PANTHER" id="PTHR12227:SF0">
    <property type="entry name" value="GLYCERATE KINASE"/>
    <property type="match status" value="1"/>
</dbReference>
<reference evidence="3 4" key="1">
    <citation type="journal article" date="2020" name="Microorganisms">
        <title>Osmotic Adaptation and Compatible Solute Biosynthesis of Phototrophic Bacteria as Revealed from Genome Analyses.</title>
        <authorList>
            <person name="Imhoff J.F."/>
            <person name="Rahn T."/>
            <person name="Kunzel S."/>
            <person name="Keller A."/>
            <person name="Neulinger S.C."/>
        </authorList>
    </citation>
    <scope>NUCLEOTIDE SEQUENCE [LARGE SCALE GENOMIC DNA]</scope>
    <source>
        <strain evidence="3 4">DSM 21303</strain>
    </source>
</reference>
<dbReference type="GO" id="GO:0008887">
    <property type="term" value="F:glycerate kinase activity"/>
    <property type="evidence" value="ECO:0007669"/>
    <property type="project" value="InterPro"/>
</dbReference>
<dbReference type="PANTHER" id="PTHR12227">
    <property type="entry name" value="GLYCERATE KINASE"/>
    <property type="match status" value="1"/>
</dbReference>
<dbReference type="Pfam" id="PF13660">
    <property type="entry name" value="DUF4147"/>
    <property type="match status" value="1"/>
</dbReference>
<dbReference type="RefSeq" id="WP_200389357.1">
    <property type="nucleotide sequence ID" value="NZ_NRSD01000027.1"/>
</dbReference>
<dbReference type="InterPro" id="IPR039760">
    <property type="entry name" value="MOFRL_protein"/>
</dbReference>
<dbReference type="InterPro" id="IPR025286">
    <property type="entry name" value="MOFRL_assoc_dom"/>
</dbReference>
<feature type="domain" description="MOFRL-associated" evidence="2">
    <location>
        <begin position="11"/>
        <end position="217"/>
    </location>
</feature>
<dbReference type="EMBL" id="NRSD01000027">
    <property type="protein sequence ID" value="MBK1646535.1"/>
    <property type="molecule type" value="Genomic_DNA"/>
</dbReference>
<evidence type="ECO:0000259" key="1">
    <source>
        <dbReference type="Pfam" id="PF05161"/>
    </source>
</evidence>
<evidence type="ECO:0000313" key="4">
    <source>
        <dbReference type="Proteomes" id="UP001138802"/>
    </source>
</evidence>
<dbReference type="Gene3D" id="3.40.1480.10">
    <property type="entry name" value="MOFRL domain"/>
    <property type="match status" value="1"/>
</dbReference>
<comment type="caution">
    <text evidence="3">The sequence shown here is derived from an EMBL/GenBank/DDBJ whole genome shotgun (WGS) entry which is preliminary data.</text>
</comment>
<evidence type="ECO:0000259" key="2">
    <source>
        <dbReference type="Pfam" id="PF13660"/>
    </source>
</evidence>
<dbReference type="InterPro" id="IPR038614">
    <property type="entry name" value="GK_N_sf"/>
</dbReference>
<dbReference type="InterPro" id="IPR007835">
    <property type="entry name" value="MOFRL"/>
</dbReference>
<evidence type="ECO:0000313" key="3">
    <source>
        <dbReference type="EMBL" id="MBK1646535.1"/>
    </source>
</evidence>
<protein>
    <submittedName>
        <fullName evidence="3">Hydroxypyruvate reductase</fullName>
    </submittedName>
</protein>
<organism evidence="3 4">
    <name type="scientific">Thiocapsa imhoffii</name>
    <dbReference type="NCBI Taxonomy" id="382777"/>
    <lineage>
        <taxon>Bacteria</taxon>
        <taxon>Pseudomonadati</taxon>
        <taxon>Pseudomonadota</taxon>
        <taxon>Gammaproteobacteria</taxon>
        <taxon>Chromatiales</taxon>
        <taxon>Chromatiaceae</taxon>
        <taxon>Thiocapsa</taxon>
    </lineage>
</organism>
<feature type="domain" description="MOFRL" evidence="1">
    <location>
        <begin position="309"/>
        <end position="413"/>
    </location>
</feature>
<proteinExistence type="predicted"/>
<accession>A0A9X1BBA1</accession>
<dbReference type="Pfam" id="PF05161">
    <property type="entry name" value="MOFRL"/>
    <property type="match status" value="1"/>
</dbReference>
<dbReference type="GO" id="GO:0005737">
    <property type="term" value="C:cytoplasm"/>
    <property type="evidence" value="ECO:0007669"/>
    <property type="project" value="TreeGrafter"/>
</dbReference>
<name>A0A9X1BBA1_9GAMM</name>
<gene>
    <name evidence="3" type="ORF">CKO25_18170</name>
</gene>
<keyword evidence="4" id="KW-1185">Reference proteome</keyword>